<dbReference type="OrthoDB" id="5449693at2"/>
<feature type="domain" description="DUF4140" evidence="4">
    <location>
        <begin position="27"/>
        <end position="124"/>
    </location>
</feature>
<evidence type="ECO:0000256" key="1">
    <source>
        <dbReference type="SAM" id="Coils"/>
    </source>
</evidence>
<dbReference type="PATRIC" id="fig|1121439.3.peg.2698"/>
<accession>S7U9G5</accession>
<dbReference type="NCBIfam" id="TIGR02231">
    <property type="entry name" value="mucoidy inhibitor MuiA family protein"/>
    <property type="match status" value="1"/>
</dbReference>
<evidence type="ECO:0000259" key="3">
    <source>
        <dbReference type="Pfam" id="PF13598"/>
    </source>
</evidence>
<organism evidence="5 6">
    <name type="scientific">Alkalidesulfovibrio alkalitolerans DSM 16529</name>
    <dbReference type="NCBI Taxonomy" id="1121439"/>
    <lineage>
        <taxon>Bacteria</taxon>
        <taxon>Pseudomonadati</taxon>
        <taxon>Thermodesulfobacteriota</taxon>
        <taxon>Desulfovibrionia</taxon>
        <taxon>Desulfovibrionales</taxon>
        <taxon>Desulfovibrionaceae</taxon>
        <taxon>Alkalidesulfovibrio</taxon>
    </lineage>
</organism>
<reference evidence="5 6" key="1">
    <citation type="journal article" date="2013" name="Genome Announc.">
        <title>Draft genome sequences for three mercury-methylating, sulfate-reducing bacteria.</title>
        <authorList>
            <person name="Brown S.D."/>
            <person name="Hurt R.A.Jr."/>
            <person name="Gilmour C.C."/>
            <person name="Elias D.A."/>
        </authorList>
    </citation>
    <scope>NUCLEOTIDE SEQUENCE [LARGE SCALE GENOMIC DNA]</scope>
    <source>
        <strain evidence="5 6">DSM 16529</strain>
    </source>
</reference>
<evidence type="ECO:0000313" key="5">
    <source>
        <dbReference type="EMBL" id="EPR30594.1"/>
    </source>
</evidence>
<dbReference type="Pfam" id="PF13600">
    <property type="entry name" value="DUF4140"/>
    <property type="match status" value="1"/>
</dbReference>
<evidence type="ECO:0008006" key="7">
    <source>
        <dbReference type="Google" id="ProtNLM"/>
    </source>
</evidence>
<sequence length="509" mass="54738">MRRKALPFVCFAILLAAVTARAEIVQVTLHPQSAVIEERLDAPLVTTPSGTVAVFTVPRATDTSGIRVRAETRGVAVGGLTWHEIGASETPDLAALRARLKAAVAERDTAKASVEAMEAQAGFWKNVRLDGSGTADAASKLATTLGENLNALLGRLYVAREDLAKKDKEVARIEEKLARATGGSDTAIEVRAAVEGAGGKTVALRLAYAVAGCGWTPAYRLDAEPGKSSVEIVFEAVMSQSTGREWNAPLRLATTPPMVRLEPPALPQWIISPREEAMPRPLGAARMTMDAAAPMAESVMAKEAVREDYGAYAAWDMGVRAVPPGEEMSLPVRRISAKAEFVHLLRPMRGEEAYLKARLTLPEAASMPRGPARFLVDGAMVGEGAFGLEDTESDVFFGTDPLVSVKTEVLTKGSGERGLFGRTRTHAWGWRFTVQNGRAVPLAALIEEPLPLVRDERVELTIKATPEITEQRDGIASWRIAVPARGSANVTWNVDLRAPADLELDLGRR</sequence>
<feature type="domain" description="DUF4139" evidence="3">
    <location>
        <begin position="204"/>
        <end position="499"/>
    </location>
</feature>
<dbReference type="STRING" id="1121439.dsat_1316"/>
<comment type="caution">
    <text evidence="5">The sequence shown here is derived from an EMBL/GenBank/DDBJ whole genome shotgun (WGS) entry which is preliminary data.</text>
</comment>
<name>S7U9G5_9BACT</name>
<evidence type="ECO:0000259" key="4">
    <source>
        <dbReference type="Pfam" id="PF13600"/>
    </source>
</evidence>
<keyword evidence="2" id="KW-0732">Signal</keyword>
<dbReference type="eggNOG" id="COG1196">
    <property type="taxonomic scope" value="Bacteria"/>
</dbReference>
<dbReference type="PANTHER" id="PTHR31005">
    <property type="entry name" value="DUF4139 DOMAIN-CONTAINING PROTEIN"/>
    <property type="match status" value="1"/>
</dbReference>
<feature type="chain" id="PRO_5004557451" description="DUF4139 domain-containing protein" evidence="2">
    <location>
        <begin position="23"/>
        <end position="509"/>
    </location>
</feature>
<keyword evidence="6" id="KW-1185">Reference proteome</keyword>
<dbReference type="InterPro" id="IPR025554">
    <property type="entry name" value="DUF4140"/>
</dbReference>
<protein>
    <recommendedName>
        <fullName evidence="7">DUF4139 domain-containing protein</fullName>
    </recommendedName>
</protein>
<dbReference type="InterPro" id="IPR011935">
    <property type="entry name" value="CHP02231"/>
</dbReference>
<feature type="coiled-coil region" evidence="1">
    <location>
        <begin position="93"/>
        <end position="120"/>
    </location>
</feature>
<evidence type="ECO:0000256" key="2">
    <source>
        <dbReference type="SAM" id="SignalP"/>
    </source>
</evidence>
<dbReference type="EMBL" id="ATHI01000031">
    <property type="protein sequence ID" value="EPR30594.1"/>
    <property type="molecule type" value="Genomic_DNA"/>
</dbReference>
<keyword evidence="1" id="KW-0175">Coiled coil</keyword>
<feature type="signal peptide" evidence="2">
    <location>
        <begin position="1"/>
        <end position="22"/>
    </location>
</feature>
<dbReference type="AlphaFoldDB" id="S7U9G5"/>
<dbReference type="Proteomes" id="UP000014975">
    <property type="component" value="Unassembled WGS sequence"/>
</dbReference>
<gene>
    <name evidence="5" type="ORF">dsat_1316</name>
</gene>
<dbReference type="PANTHER" id="PTHR31005:SF8">
    <property type="entry name" value="DUF4139 DOMAIN-CONTAINING PROTEIN"/>
    <property type="match status" value="1"/>
</dbReference>
<dbReference type="InterPro" id="IPR037291">
    <property type="entry name" value="DUF4139"/>
</dbReference>
<evidence type="ECO:0000313" key="6">
    <source>
        <dbReference type="Proteomes" id="UP000014975"/>
    </source>
</evidence>
<dbReference type="Pfam" id="PF13598">
    <property type="entry name" value="DUF4139"/>
    <property type="match status" value="1"/>
</dbReference>
<dbReference type="RefSeq" id="WP_020888013.1">
    <property type="nucleotide sequence ID" value="NZ_ATHI01000031.1"/>
</dbReference>
<proteinExistence type="predicted"/>